<dbReference type="STRING" id="4572.M7ZA98"/>
<evidence type="ECO:0000256" key="1">
    <source>
        <dbReference type="SAM" id="MobiDB-lite"/>
    </source>
</evidence>
<protein>
    <submittedName>
        <fullName evidence="2">Uncharacterized protein</fullName>
    </submittedName>
</protein>
<name>M7ZA98_TRIUA</name>
<evidence type="ECO:0000313" key="2">
    <source>
        <dbReference type="EMBL" id="EMS49360.1"/>
    </source>
</evidence>
<gene>
    <name evidence="2" type="ORF">TRIUR3_28042</name>
</gene>
<dbReference type="AlphaFoldDB" id="M7ZA98"/>
<reference evidence="2" key="1">
    <citation type="journal article" date="2013" name="Nature">
        <title>Draft genome of the wheat A-genome progenitor Triticum urartu.</title>
        <authorList>
            <person name="Ling H.Q."/>
            <person name="Zhao S."/>
            <person name="Liu D."/>
            <person name="Wang J."/>
            <person name="Sun H."/>
            <person name="Zhang C."/>
            <person name="Fan H."/>
            <person name="Li D."/>
            <person name="Dong L."/>
            <person name="Tao Y."/>
            <person name="Gao C."/>
            <person name="Wu H."/>
            <person name="Li Y."/>
            <person name="Cui Y."/>
            <person name="Guo X."/>
            <person name="Zheng S."/>
            <person name="Wang B."/>
            <person name="Yu K."/>
            <person name="Liang Q."/>
            <person name="Yang W."/>
            <person name="Lou X."/>
            <person name="Chen J."/>
            <person name="Feng M."/>
            <person name="Jian J."/>
            <person name="Zhang X."/>
            <person name="Luo G."/>
            <person name="Jiang Y."/>
            <person name="Liu J."/>
            <person name="Wang Z."/>
            <person name="Sha Y."/>
            <person name="Zhang B."/>
            <person name="Wu H."/>
            <person name="Tang D."/>
            <person name="Shen Q."/>
            <person name="Xue P."/>
            <person name="Zou S."/>
            <person name="Wang X."/>
            <person name="Liu X."/>
            <person name="Wang F."/>
            <person name="Yang Y."/>
            <person name="An X."/>
            <person name="Dong Z."/>
            <person name="Zhang K."/>
            <person name="Zhang X."/>
            <person name="Luo M.C."/>
            <person name="Dvorak J."/>
            <person name="Tong Y."/>
            <person name="Wang J."/>
            <person name="Yang H."/>
            <person name="Li Z."/>
            <person name="Wang D."/>
            <person name="Zhang A."/>
            <person name="Wang J."/>
        </authorList>
    </citation>
    <scope>NUCLEOTIDE SEQUENCE</scope>
</reference>
<feature type="compositionally biased region" description="Pro residues" evidence="1">
    <location>
        <begin position="424"/>
        <end position="434"/>
    </location>
</feature>
<feature type="region of interest" description="Disordered" evidence="1">
    <location>
        <begin position="248"/>
        <end position="298"/>
    </location>
</feature>
<proteinExistence type="predicted"/>
<organism evidence="2">
    <name type="scientific">Triticum urartu</name>
    <name type="common">Red wild einkorn</name>
    <name type="synonym">Crithodium urartu</name>
    <dbReference type="NCBI Taxonomy" id="4572"/>
    <lineage>
        <taxon>Eukaryota</taxon>
        <taxon>Viridiplantae</taxon>
        <taxon>Streptophyta</taxon>
        <taxon>Embryophyta</taxon>
        <taxon>Tracheophyta</taxon>
        <taxon>Spermatophyta</taxon>
        <taxon>Magnoliopsida</taxon>
        <taxon>Liliopsida</taxon>
        <taxon>Poales</taxon>
        <taxon>Poaceae</taxon>
        <taxon>BOP clade</taxon>
        <taxon>Pooideae</taxon>
        <taxon>Triticodae</taxon>
        <taxon>Triticeae</taxon>
        <taxon>Triticinae</taxon>
        <taxon>Triticum</taxon>
    </lineage>
</organism>
<dbReference type="EMBL" id="KD244410">
    <property type="protein sequence ID" value="EMS49360.1"/>
    <property type="molecule type" value="Genomic_DNA"/>
</dbReference>
<feature type="compositionally biased region" description="Basic residues" evidence="1">
    <location>
        <begin position="279"/>
        <end position="292"/>
    </location>
</feature>
<accession>M7ZA98</accession>
<feature type="compositionally biased region" description="Basic and acidic residues" evidence="1">
    <location>
        <begin position="248"/>
        <end position="262"/>
    </location>
</feature>
<feature type="region of interest" description="Disordered" evidence="1">
    <location>
        <begin position="419"/>
        <end position="452"/>
    </location>
</feature>
<sequence>MEQSKSIDTLEMSLSSSGGYQAVLLLREPYPHPASSLSPHTITRSLFATRRRPPSRAITYRRPQAFVESCLLRVIVIRATSTSTPELEMSDDDDRLLECDWCGDDRGLCDMPQLEALCKAYDFHEDMLVTLDLGDSDIDEENMDIWVLVDTLLILPLFDNIFPMIAYFHFSKNKIPKDCVPDLMFLKEMTKVAQAKSGTLYFMEGVPKSKVCFMFCLKEIKTFDGMSIYIQNVIRIYQAKKVRDLSRGGAKEEGSKEVEPSRRSIPFNSRDVLPPAASKLKHTHTKPHRGSSKKLQALQSDAPAAVLGNGSPPGGPPLDHCLTHTGFSLRVESATTGSCGRVRITWLEAVGDAGIQVSAADLAGSVEGDGGDGLRRSEATQSSPGRTRRFCRCWEDAEATGSGAAAAVAVAVAEDFGGSSSPAFPTPTRPPGGPGSPTSNWTAKPGDAWAEPLPTAPAGVQGHQADGVHQDLYSFAPFCERCWYGCLVDHINTIPECSADLDEKRNICPENCIEAALKLSQGWATVKQSFLNFTEGRSPVEGNVNVDADVKALVVNPLLQKLTDFLSRLKAYPYMSDNDYSAFLQTTQDFCSDRTMTPQEIYKNVPISSSETAFLRVKAYDNHNLDGIHMKEGAHKFSTLLP</sequence>